<dbReference type="AlphaFoldDB" id="F2EHT4"/>
<dbReference type="GeneID" id="123440363"/>
<dbReference type="KEGG" id="hvg:123440363"/>
<protein>
    <submittedName>
        <fullName evidence="2">Predicted protein</fullName>
    </submittedName>
</protein>
<dbReference type="Proteomes" id="UP000011116">
    <property type="component" value="Chromosome 3H"/>
</dbReference>
<dbReference type="Gramene" id="HORVU.MOREX.r2.3HG0245280.1">
    <property type="protein sequence ID" value="HORVU.MOREX.r2.3HG0245280.1.CDS.1"/>
    <property type="gene ID" value="HORVU.MOREX.r2.3HG0245280"/>
</dbReference>
<reference evidence="3" key="4">
    <citation type="submission" date="2022-01" db="UniProtKB">
        <authorList>
            <consortium name="EnsemblPlants"/>
        </authorList>
    </citation>
    <scope>IDENTIFICATION</scope>
    <source>
        <strain evidence="3">subsp. vulgare</strain>
    </source>
</reference>
<dbReference type="eggNOG" id="ENOG502R3Z5">
    <property type="taxonomic scope" value="Eukaryota"/>
</dbReference>
<evidence type="ECO:0000313" key="3">
    <source>
        <dbReference type="EnsemblPlants" id="HORVU.MOREX.r3.3HG0294740.1.CDS1"/>
    </source>
</evidence>
<dbReference type="EnsemblPlants" id="HORVU.MOREX.r3.3HG0294740.1">
    <property type="protein sequence ID" value="HORVU.MOREX.r3.3HG0294740.1.CDS1"/>
    <property type="gene ID" value="HORVU.MOREX.r3.3HG0294740"/>
</dbReference>
<dbReference type="PANTHER" id="PTHR33085">
    <property type="entry name" value="OS12G0113100 PROTEIN-RELATED"/>
    <property type="match status" value="1"/>
</dbReference>
<evidence type="ECO:0000256" key="1">
    <source>
        <dbReference type="SAM" id="MobiDB-lite"/>
    </source>
</evidence>
<dbReference type="EMBL" id="AK375711">
    <property type="protein sequence ID" value="BAK06906.1"/>
    <property type="molecule type" value="mRNA"/>
</dbReference>
<dbReference type="InterPro" id="IPR012871">
    <property type="entry name" value="DUF1668_ORYSA"/>
</dbReference>
<dbReference type="RefSeq" id="XP_044972869.1">
    <property type="nucleotide sequence ID" value="XM_045116934.1"/>
</dbReference>
<proteinExistence type="evidence at transcript level"/>
<evidence type="ECO:0000313" key="2">
    <source>
        <dbReference type="EMBL" id="BAK06906.1"/>
    </source>
</evidence>
<keyword evidence="4" id="KW-1185">Reference proteome</keyword>
<dbReference type="ExpressionAtlas" id="F2EHT4">
    <property type="expression patterns" value="baseline and differential"/>
</dbReference>
<reference evidence="2" key="1">
    <citation type="journal article" date="2011" name="Plant Physiol.">
        <title>Comprehensive sequence analysis of 24,783 barley full-length cDNAs derived from 12 clone libraries.</title>
        <authorList>
            <person name="Matsumoto T."/>
            <person name="Tanaka T."/>
            <person name="Sakai H."/>
            <person name="Amano N."/>
            <person name="Kanamori H."/>
            <person name="Kurita K."/>
            <person name="Kikuta A."/>
            <person name="Kamiya K."/>
            <person name="Yamamoto M."/>
            <person name="Ikawa H."/>
            <person name="Fujii N."/>
            <person name="Hori K."/>
            <person name="Itoh T."/>
            <person name="Sato K."/>
        </authorList>
    </citation>
    <scope>NUCLEOTIDE SEQUENCE</scope>
    <source>
        <tissue evidence="2">Flower</tissue>
    </source>
</reference>
<name>F2EHT4_HORVV</name>
<feature type="compositionally biased region" description="Basic and acidic residues" evidence="1">
    <location>
        <begin position="410"/>
        <end position="426"/>
    </location>
</feature>
<organism evidence="2">
    <name type="scientific">Hordeum vulgare subsp. vulgare</name>
    <name type="common">Domesticated barley</name>
    <dbReference type="NCBI Taxonomy" id="112509"/>
    <lineage>
        <taxon>Eukaryota</taxon>
        <taxon>Viridiplantae</taxon>
        <taxon>Streptophyta</taxon>
        <taxon>Embryophyta</taxon>
        <taxon>Tracheophyta</taxon>
        <taxon>Spermatophyta</taxon>
        <taxon>Magnoliopsida</taxon>
        <taxon>Liliopsida</taxon>
        <taxon>Poales</taxon>
        <taxon>Poaceae</taxon>
        <taxon>BOP clade</taxon>
        <taxon>Pooideae</taxon>
        <taxon>Triticodae</taxon>
        <taxon>Triticeae</taxon>
        <taxon>Hordeinae</taxon>
        <taxon>Hordeum</taxon>
    </lineage>
</organism>
<dbReference type="Pfam" id="PF07893">
    <property type="entry name" value="DUF1668"/>
    <property type="match status" value="1"/>
</dbReference>
<evidence type="ECO:0000313" key="4">
    <source>
        <dbReference type="Proteomes" id="UP000011116"/>
    </source>
</evidence>
<reference evidence="4" key="2">
    <citation type="journal article" date="2012" name="Nature">
        <title>A physical, genetic and functional sequence assembly of the barley genome.</title>
        <authorList>
            <consortium name="The International Barley Genome Sequencing Consortium"/>
            <person name="Mayer K.F."/>
            <person name="Waugh R."/>
            <person name="Brown J.W."/>
            <person name="Schulman A."/>
            <person name="Langridge P."/>
            <person name="Platzer M."/>
            <person name="Fincher G.B."/>
            <person name="Muehlbauer G.J."/>
            <person name="Sato K."/>
            <person name="Close T.J."/>
            <person name="Wise R.P."/>
            <person name="Stein N."/>
        </authorList>
    </citation>
    <scope>NUCLEOTIDE SEQUENCE [LARGE SCALE GENOMIC DNA]</scope>
    <source>
        <strain evidence="4">cv. Morex</strain>
    </source>
</reference>
<feature type="region of interest" description="Disordered" evidence="1">
    <location>
        <begin position="389"/>
        <end position="463"/>
    </location>
</feature>
<sequence>MDIAGDRSWERRMRRILNLGLFDGAKRAYSLRRLDLQELSDVKFFHPTAQEAAAHGKVLPTLTPAKACELDRKRRTRNTRDLATATPMINPPESELLLRPPQVSYSIRSPRAVHFLPTFTESKVVLADWGNRMLRADIIDGCCYVDTLPGLHGFKHSPLSISVPPAKLHRLDGQDTGDLYIIDSVLHPNKAEVRPQFEALVWRGFTTSIVSDRFWHCDILPLPPWITHHRNAFVYGHALVGDTICFSISSYGSECEEGTYCFHTATREWSKAGDWLMPFYGKADYVPELGLWFGISSEGNLPCAADISGVIKGEEPPPDKIRIWVHDDMPAEWQPSLLSKPRITSLGSGRFMVVDFLDAMVFNKDCNEMCVDKRFALFTGMEVAYSNGKVKNNSRNGAIKDNGNESGNENGDRVKNSRDGAIKDNGNESGNGEVKNSRNGAIKDNDHTSGGNENGGKGKGVVRGLRMIKHKSARYMLNNQQCLQEVL</sequence>
<dbReference type="Gramene" id="HORVU.MOREX.r3.3HG0294740.1">
    <property type="protein sequence ID" value="HORVU.MOREX.r3.3HG0294740.1.CDS1"/>
    <property type="gene ID" value="HORVU.MOREX.r3.3HG0294740"/>
</dbReference>
<accession>F2EHT4</accession>
<dbReference type="OrthoDB" id="626243at2759"/>
<reference evidence="3" key="3">
    <citation type="submission" date="2020-10" db="EMBL/GenBank/DDBJ databases">
        <authorList>
            <person name="Scholz U."/>
            <person name="Mascher M."/>
            <person name="Fiebig A."/>
        </authorList>
    </citation>
    <scope>NUCLEOTIDE SEQUENCE [LARGE SCALE GENOMIC DNA]</scope>
    <source>
        <strain evidence="3">cv. Morex</strain>
    </source>
</reference>
<dbReference type="PaxDb" id="4513-MLOC_58320.2"/>
<dbReference type="PANTHER" id="PTHR33085:SF51">
    <property type="entry name" value="DUF1618 DOMAIN-CONTAINING PROTEIN"/>
    <property type="match status" value="1"/>
</dbReference>
<gene>
    <name evidence="3" type="primary">LOC123440363</name>
</gene>
<feature type="compositionally biased region" description="Gly residues" evidence="1">
    <location>
        <begin position="452"/>
        <end position="461"/>
    </location>
</feature>